<evidence type="ECO:0000313" key="2">
    <source>
        <dbReference type="Proteomes" id="UP000712673"/>
    </source>
</evidence>
<organism evidence="1 2">
    <name type="scientific">Tectimicrobiota bacterium</name>
    <dbReference type="NCBI Taxonomy" id="2528274"/>
    <lineage>
        <taxon>Bacteria</taxon>
        <taxon>Pseudomonadati</taxon>
        <taxon>Nitrospinota/Tectimicrobiota group</taxon>
        <taxon>Candidatus Tectimicrobiota</taxon>
    </lineage>
</organism>
<dbReference type="InterPro" id="IPR043519">
    <property type="entry name" value="NT_sf"/>
</dbReference>
<sequence length="169" mass="18515">MEQTKRPALLALARLFAETQVPYAIIDGIALQVHQTEPRTTLDIDVAVVTYGQIPRTQLEAAGFVCSGHFSHSENWVGPHGTPVQFTDDPALAEAIRRAEEVTLEDVPLRVIGRGDLLHEKLRAAADPARRRSKRLQDLVDAQGLVESTPELLDTLSAAERALLAQLPL</sequence>
<evidence type="ECO:0008006" key="3">
    <source>
        <dbReference type="Google" id="ProtNLM"/>
    </source>
</evidence>
<dbReference type="AlphaFoldDB" id="A0A937W120"/>
<evidence type="ECO:0000313" key="1">
    <source>
        <dbReference type="EMBL" id="MBM3223357.1"/>
    </source>
</evidence>
<proteinExistence type="predicted"/>
<protein>
    <recommendedName>
        <fullName evidence="3">Nucleotidyltransferase family protein</fullName>
    </recommendedName>
</protein>
<name>A0A937W120_UNCTE</name>
<dbReference type="EMBL" id="VGLS01000131">
    <property type="protein sequence ID" value="MBM3223357.1"/>
    <property type="molecule type" value="Genomic_DNA"/>
</dbReference>
<dbReference type="SUPFAM" id="SSF81301">
    <property type="entry name" value="Nucleotidyltransferase"/>
    <property type="match status" value="1"/>
</dbReference>
<dbReference type="Proteomes" id="UP000712673">
    <property type="component" value="Unassembled WGS sequence"/>
</dbReference>
<reference evidence="1" key="1">
    <citation type="submission" date="2019-03" db="EMBL/GenBank/DDBJ databases">
        <title>Lake Tanganyika Metagenome-Assembled Genomes (MAGs).</title>
        <authorList>
            <person name="Tran P."/>
        </authorList>
    </citation>
    <scope>NUCLEOTIDE SEQUENCE</scope>
    <source>
        <strain evidence="1">K_DeepCast_65m_m2_066</strain>
    </source>
</reference>
<comment type="caution">
    <text evidence="1">The sequence shown here is derived from an EMBL/GenBank/DDBJ whole genome shotgun (WGS) entry which is preliminary data.</text>
</comment>
<gene>
    <name evidence="1" type="ORF">FJZ47_06110</name>
</gene>
<accession>A0A937W120</accession>